<feature type="domain" description="RNase H type-1" evidence="1">
    <location>
        <begin position="12"/>
        <end position="88"/>
    </location>
</feature>
<evidence type="ECO:0000313" key="3">
    <source>
        <dbReference type="Proteomes" id="UP001358586"/>
    </source>
</evidence>
<dbReference type="InterPro" id="IPR044730">
    <property type="entry name" value="RNase_H-like_dom_plant"/>
</dbReference>
<dbReference type="PANTHER" id="PTHR47723">
    <property type="entry name" value="OS05G0353850 PROTEIN"/>
    <property type="match status" value="1"/>
</dbReference>
<accession>A0ABR0NKH3</accession>
<gene>
    <name evidence="2" type="ORF">PVK06_036410</name>
</gene>
<name>A0ABR0NKH3_GOSAR</name>
<organism evidence="2 3">
    <name type="scientific">Gossypium arboreum</name>
    <name type="common">Tree cotton</name>
    <name type="synonym">Gossypium nanking</name>
    <dbReference type="NCBI Taxonomy" id="29729"/>
    <lineage>
        <taxon>Eukaryota</taxon>
        <taxon>Viridiplantae</taxon>
        <taxon>Streptophyta</taxon>
        <taxon>Embryophyta</taxon>
        <taxon>Tracheophyta</taxon>
        <taxon>Spermatophyta</taxon>
        <taxon>Magnoliopsida</taxon>
        <taxon>eudicotyledons</taxon>
        <taxon>Gunneridae</taxon>
        <taxon>Pentapetalae</taxon>
        <taxon>rosids</taxon>
        <taxon>malvids</taxon>
        <taxon>Malvales</taxon>
        <taxon>Malvaceae</taxon>
        <taxon>Malvoideae</taxon>
        <taxon>Gossypium</taxon>
    </lineage>
</organism>
<evidence type="ECO:0000313" key="2">
    <source>
        <dbReference type="EMBL" id="KAK5795152.1"/>
    </source>
</evidence>
<sequence>MILGRDEVINKEARSMLEGLRLTWRKGYRQVELESDNALLVELTLPGKLIDSPLMEIRAIRTLLQRNWKVRICHISRDRSTVVDFMAK</sequence>
<dbReference type="Pfam" id="PF13456">
    <property type="entry name" value="RVT_3"/>
    <property type="match status" value="1"/>
</dbReference>
<protein>
    <recommendedName>
        <fullName evidence="1">RNase H type-1 domain-containing protein</fullName>
    </recommendedName>
</protein>
<dbReference type="Proteomes" id="UP001358586">
    <property type="component" value="Chromosome 10"/>
</dbReference>
<dbReference type="InterPro" id="IPR036397">
    <property type="entry name" value="RNaseH_sf"/>
</dbReference>
<evidence type="ECO:0000259" key="1">
    <source>
        <dbReference type="Pfam" id="PF13456"/>
    </source>
</evidence>
<dbReference type="Gene3D" id="3.30.420.10">
    <property type="entry name" value="Ribonuclease H-like superfamily/Ribonuclease H"/>
    <property type="match status" value="1"/>
</dbReference>
<dbReference type="InterPro" id="IPR053151">
    <property type="entry name" value="RNase_H-like"/>
</dbReference>
<proteinExistence type="predicted"/>
<dbReference type="InterPro" id="IPR002156">
    <property type="entry name" value="RNaseH_domain"/>
</dbReference>
<dbReference type="CDD" id="cd06222">
    <property type="entry name" value="RNase_H_like"/>
    <property type="match status" value="1"/>
</dbReference>
<keyword evidence="3" id="KW-1185">Reference proteome</keyword>
<comment type="caution">
    <text evidence="2">The sequence shown here is derived from an EMBL/GenBank/DDBJ whole genome shotgun (WGS) entry which is preliminary data.</text>
</comment>
<dbReference type="PANTHER" id="PTHR47723:SF24">
    <property type="entry name" value="RNASE H TYPE-1 DOMAIN-CONTAINING PROTEIN"/>
    <property type="match status" value="1"/>
</dbReference>
<dbReference type="EMBL" id="JARKNE010000010">
    <property type="protein sequence ID" value="KAK5795152.1"/>
    <property type="molecule type" value="Genomic_DNA"/>
</dbReference>
<reference evidence="2 3" key="1">
    <citation type="submission" date="2023-03" db="EMBL/GenBank/DDBJ databases">
        <title>WGS of Gossypium arboreum.</title>
        <authorList>
            <person name="Yu D."/>
        </authorList>
    </citation>
    <scope>NUCLEOTIDE SEQUENCE [LARGE SCALE GENOMIC DNA]</scope>
    <source>
        <tissue evidence="2">Leaf</tissue>
    </source>
</reference>